<keyword evidence="2" id="KW-1133">Transmembrane helix</keyword>
<sequence>MNNAAAALPLPNVPALLAGRGIKPLSSLLAHRGLALAAFVVTLLAGLPMAWVKGEAHYLAEASIQIAPRYMRNLREDQELDFQSNSQYRQFVEHQRQSIGRHDVLRDALLRVGEQRKQWQGPKDSERAAVEKLRKQLQVSAVSDTYLIRLSLEGEQPAGLAEMVNAVAATFIERMKSEEIYGADERSRHLRAREGELVESISTKVDQRGEIARELSLTTFAEGTPNPYDQLVASLRAKLSDARQRRMDADAALSAFMQRGDTTLAARSVQEAVLSDPGLNGLKSALSARRATLLVQKSGLRADHPGAVAAERELAEIELELQDQGGRLDRGVRLNMQARLQGSAEQAAAVEQGLRAELSELEPQATRFAKLFQDAQTLSSDIGQMREELNKVRERVNFLSIESNSFGFLRLVTPALLPELPFGPGRKKLLLMVLLAACAAGLIAPILRDMLDRRVRTVNDAQRLMGMAPAGWQLQREGLASQVFADEQLRRLAAALIRSRERGEASTNQLAQGIFGLSACKPGAGTSTLVLELANTLRTLGFKVLTVEANGFSRDARFASERPGLQELLRDQAKGSEVIAPACADLPPRVSVGGHGRVALERLDMLGAQLRQWAADADFVLVDMPPLLVSADAELLVRTVGQVLLVIEAGAVTTGEVQRARRLLQTLDPQAVGWLVNRVEAFTGGGYLHDLMIESVTGRRADTFFSTPQWRLALSTWWLRTSNKLKARSSV</sequence>
<protein>
    <submittedName>
        <fullName evidence="3">Uncharacterized protein</fullName>
    </submittedName>
</protein>
<evidence type="ECO:0000313" key="3">
    <source>
        <dbReference type="EMBL" id="MCV2368887.1"/>
    </source>
</evidence>
<name>A0ABT2YFP1_9BURK</name>
<keyword evidence="4" id="KW-1185">Reference proteome</keyword>
<proteinExistence type="predicted"/>
<evidence type="ECO:0000256" key="2">
    <source>
        <dbReference type="SAM" id="Phobius"/>
    </source>
</evidence>
<dbReference type="PANTHER" id="PTHR32309">
    <property type="entry name" value="TYROSINE-PROTEIN KINASE"/>
    <property type="match status" value="1"/>
</dbReference>
<dbReference type="InterPro" id="IPR027417">
    <property type="entry name" value="P-loop_NTPase"/>
</dbReference>
<dbReference type="Gene3D" id="3.40.50.300">
    <property type="entry name" value="P-loop containing nucleotide triphosphate hydrolases"/>
    <property type="match status" value="1"/>
</dbReference>
<dbReference type="EMBL" id="JAJIRN010000005">
    <property type="protein sequence ID" value="MCV2368887.1"/>
    <property type="molecule type" value="Genomic_DNA"/>
</dbReference>
<keyword evidence="2" id="KW-0812">Transmembrane</keyword>
<dbReference type="RefSeq" id="WP_263571481.1">
    <property type="nucleotide sequence ID" value="NZ_JAJIRN010000005.1"/>
</dbReference>
<keyword evidence="1" id="KW-0175">Coiled coil</keyword>
<feature type="transmembrane region" description="Helical" evidence="2">
    <location>
        <begin position="429"/>
        <end position="447"/>
    </location>
</feature>
<reference evidence="3 4" key="1">
    <citation type="submission" date="2021-11" db="EMBL/GenBank/DDBJ databases">
        <authorList>
            <person name="Liang Q."/>
            <person name="Mou H."/>
            <person name="Liu Z."/>
        </authorList>
    </citation>
    <scope>NUCLEOTIDE SEQUENCE [LARGE SCALE GENOMIC DNA]</scope>
    <source>
        <strain evidence="3 4">CHU3</strain>
    </source>
</reference>
<evidence type="ECO:0000313" key="4">
    <source>
        <dbReference type="Proteomes" id="UP001209701"/>
    </source>
</evidence>
<organism evidence="3 4">
    <name type="scientific">Roseateles oligotrophus</name>
    <dbReference type="NCBI Taxonomy" id="1769250"/>
    <lineage>
        <taxon>Bacteria</taxon>
        <taxon>Pseudomonadati</taxon>
        <taxon>Pseudomonadota</taxon>
        <taxon>Betaproteobacteria</taxon>
        <taxon>Burkholderiales</taxon>
        <taxon>Sphaerotilaceae</taxon>
        <taxon>Roseateles</taxon>
    </lineage>
</organism>
<evidence type="ECO:0000256" key="1">
    <source>
        <dbReference type="SAM" id="Coils"/>
    </source>
</evidence>
<dbReference type="SUPFAM" id="SSF52540">
    <property type="entry name" value="P-loop containing nucleoside triphosphate hydrolases"/>
    <property type="match status" value="1"/>
</dbReference>
<feature type="coiled-coil region" evidence="1">
    <location>
        <begin position="375"/>
        <end position="402"/>
    </location>
</feature>
<dbReference type="PANTHER" id="PTHR32309:SF13">
    <property type="entry name" value="FERRIC ENTEROBACTIN TRANSPORT PROTEIN FEPE"/>
    <property type="match status" value="1"/>
</dbReference>
<accession>A0ABT2YFP1</accession>
<dbReference type="InterPro" id="IPR050445">
    <property type="entry name" value="Bact_polysacc_biosynth/exp"/>
</dbReference>
<keyword evidence="2" id="KW-0472">Membrane</keyword>
<gene>
    <name evidence="3" type="ORF">LNV07_12420</name>
</gene>
<dbReference type="Proteomes" id="UP001209701">
    <property type="component" value="Unassembled WGS sequence"/>
</dbReference>
<comment type="caution">
    <text evidence="3">The sequence shown here is derived from an EMBL/GenBank/DDBJ whole genome shotgun (WGS) entry which is preliminary data.</text>
</comment>